<dbReference type="InterPro" id="IPR036890">
    <property type="entry name" value="HATPase_C_sf"/>
</dbReference>
<dbReference type="InterPro" id="IPR036097">
    <property type="entry name" value="HisK_dim/P_sf"/>
</dbReference>
<dbReference type="PROSITE" id="PS50109">
    <property type="entry name" value="HIS_KIN"/>
    <property type="match status" value="1"/>
</dbReference>
<reference evidence="17 18" key="1">
    <citation type="submission" date="2011-11" db="EMBL/GenBank/DDBJ databases">
        <title>Complete sequence of Spirochaeta sp. grapes.</title>
        <authorList>
            <consortium name="US DOE Joint Genome Institute"/>
            <person name="Lucas S."/>
            <person name="Han J."/>
            <person name="Lapidus A."/>
            <person name="Cheng J.-F."/>
            <person name="Goodwin L."/>
            <person name="Pitluck S."/>
            <person name="Peters L."/>
            <person name="Ovchinnikova G."/>
            <person name="Munk A.C."/>
            <person name="Detter J.C."/>
            <person name="Han C."/>
            <person name="Tapia R."/>
            <person name="Land M."/>
            <person name="Hauser L."/>
            <person name="Kyrpides N."/>
            <person name="Ivanova N."/>
            <person name="Pagani I."/>
            <person name="Ritalahtilisa K."/>
            <person name="Loeffler F."/>
            <person name="Woyke T."/>
        </authorList>
    </citation>
    <scope>NUCLEOTIDE SEQUENCE [LARGE SCALE GENOMIC DNA]</scope>
    <source>
        <strain evidence="18">ATCC BAA-1885 / DSM 22778 / Grapes</strain>
    </source>
</reference>
<keyword evidence="12" id="KW-0902">Two-component regulatory system</keyword>
<keyword evidence="8" id="KW-0547">Nucleotide-binding</keyword>
<evidence type="ECO:0000259" key="16">
    <source>
        <dbReference type="PROSITE" id="PS50885"/>
    </source>
</evidence>
<feature type="transmembrane region" description="Helical" evidence="14">
    <location>
        <begin position="21"/>
        <end position="39"/>
    </location>
</feature>
<sequence>MKQKNHAPKLYGLRSRFVLSIVISVLICGIVFFVLYYSMDTFLNNYSEKAGFEQTHIRMQGKSLQNFINENSISDRNLGLLKKWEYRQPVILLELYRANECIYSSFYDVQQSELLYGAGKDDSNNMVSLQLTDGPAVAFLYSDFTYQYHLLGTALSFIVSLVLFVFLFLRGNRKLIHYICRLNEEVQILEGGNLEYHVSVEGNNEITDLAKSMNRMRISFLHQMETERQLYQANKQLVTEMSHDLRTPLTGIMLYLEILRSHRYSTDSELQDYLRKIDAKAHHMKLISNHLFEYSLDNSHTKQTEPIGMEQAFQDAIDSFVSDLEARCFFVVSNLEWGSYFVQVKTEYIQRVFENIISNISKYAEPSSEIRIVTVDSDNYCGFSVLNGCMVSQQQVESNGIGIESIQTIMQQMNGLCTVEQTDMVFEITLLFPKQ</sequence>
<dbReference type="HOGENOM" id="CLU_000445_89_36_12"/>
<keyword evidence="9 17" id="KW-0418">Kinase</keyword>
<evidence type="ECO:0000256" key="10">
    <source>
        <dbReference type="ARBA" id="ARBA00022840"/>
    </source>
</evidence>
<gene>
    <name evidence="17" type="ordered locus">SpiGrapes_2885</name>
</gene>
<organism evidence="17 18">
    <name type="scientific">Sphaerochaeta pleomorpha (strain ATCC BAA-1885 / DSM 22778 / Grapes)</name>
    <dbReference type="NCBI Taxonomy" id="158190"/>
    <lineage>
        <taxon>Bacteria</taxon>
        <taxon>Pseudomonadati</taxon>
        <taxon>Spirochaetota</taxon>
        <taxon>Spirochaetia</taxon>
        <taxon>Spirochaetales</taxon>
        <taxon>Sphaerochaetaceae</taxon>
        <taxon>Sphaerochaeta</taxon>
    </lineage>
</organism>
<dbReference type="SUPFAM" id="SSF47384">
    <property type="entry name" value="Homodimeric domain of signal transducing histidine kinase"/>
    <property type="match status" value="1"/>
</dbReference>
<dbReference type="GO" id="GO:0005524">
    <property type="term" value="F:ATP binding"/>
    <property type="evidence" value="ECO:0007669"/>
    <property type="project" value="UniProtKB-KW"/>
</dbReference>
<keyword evidence="18" id="KW-1185">Reference proteome</keyword>
<evidence type="ECO:0000256" key="9">
    <source>
        <dbReference type="ARBA" id="ARBA00022777"/>
    </source>
</evidence>
<dbReference type="GO" id="GO:0000155">
    <property type="term" value="F:phosphorelay sensor kinase activity"/>
    <property type="evidence" value="ECO:0007669"/>
    <property type="project" value="InterPro"/>
</dbReference>
<comment type="subcellular location">
    <subcellularLocation>
        <location evidence="2">Cell membrane</location>
        <topology evidence="2">Multi-pass membrane protein</topology>
    </subcellularLocation>
</comment>
<evidence type="ECO:0000259" key="15">
    <source>
        <dbReference type="PROSITE" id="PS50109"/>
    </source>
</evidence>
<keyword evidence="7 14" id="KW-0812">Transmembrane</keyword>
<dbReference type="CDD" id="cd00082">
    <property type="entry name" value="HisKA"/>
    <property type="match status" value="1"/>
</dbReference>
<evidence type="ECO:0000313" key="18">
    <source>
        <dbReference type="Proteomes" id="UP000005632"/>
    </source>
</evidence>
<dbReference type="InterPro" id="IPR003661">
    <property type="entry name" value="HisK_dim/P_dom"/>
</dbReference>
<keyword evidence="13 14" id="KW-0472">Membrane</keyword>
<keyword evidence="5" id="KW-0597">Phosphoprotein</keyword>
<evidence type="ECO:0000256" key="3">
    <source>
        <dbReference type="ARBA" id="ARBA00012438"/>
    </source>
</evidence>
<evidence type="ECO:0000256" key="11">
    <source>
        <dbReference type="ARBA" id="ARBA00022989"/>
    </source>
</evidence>
<dbReference type="PROSITE" id="PS50885">
    <property type="entry name" value="HAMP"/>
    <property type="match status" value="1"/>
</dbReference>
<dbReference type="PANTHER" id="PTHR45528:SF1">
    <property type="entry name" value="SENSOR HISTIDINE KINASE CPXA"/>
    <property type="match status" value="1"/>
</dbReference>
<proteinExistence type="predicted"/>
<keyword evidence="10" id="KW-0067">ATP-binding</keyword>
<comment type="catalytic activity">
    <reaction evidence="1">
        <text>ATP + protein L-histidine = ADP + protein N-phospho-L-histidine.</text>
        <dbReference type="EC" id="2.7.13.3"/>
    </reaction>
</comment>
<keyword evidence="4" id="KW-1003">Cell membrane</keyword>
<evidence type="ECO:0000313" key="17">
    <source>
        <dbReference type="EMBL" id="AEV30635.1"/>
    </source>
</evidence>
<dbReference type="SMART" id="SM00388">
    <property type="entry name" value="HisKA"/>
    <property type="match status" value="1"/>
</dbReference>
<dbReference type="STRING" id="158190.SpiGrapes_2885"/>
<feature type="domain" description="Histidine kinase" evidence="15">
    <location>
        <begin position="240"/>
        <end position="435"/>
    </location>
</feature>
<dbReference type="InterPro" id="IPR003660">
    <property type="entry name" value="HAMP_dom"/>
</dbReference>
<dbReference type="eggNOG" id="COG2205">
    <property type="taxonomic scope" value="Bacteria"/>
</dbReference>
<dbReference type="Pfam" id="PF00672">
    <property type="entry name" value="HAMP"/>
    <property type="match status" value="1"/>
</dbReference>
<evidence type="ECO:0000256" key="1">
    <source>
        <dbReference type="ARBA" id="ARBA00000085"/>
    </source>
</evidence>
<evidence type="ECO:0000256" key="14">
    <source>
        <dbReference type="SAM" id="Phobius"/>
    </source>
</evidence>
<dbReference type="Pfam" id="PF00512">
    <property type="entry name" value="HisKA"/>
    <property type="match status" value="1"/>
</dbReference>
<dbReference type="PANTHER" id="PTHR45528">
    <property type="entry name" value="SENSOR HISTIDINE KINASE CPXA"/>
    <property type="match status" value="1"/>
</dbReference>
<dbReference type="RefSeq" id="WP_014271474.1">
    <property type="nucleotide sequence ID" value="NC_016633.1"/>
</dbReference>
<keyword evidence="11 14" id="KW-1133">Transmembrane helix</keyword>
<evidence type="ECO:0000256" key="6">
    <source>
        <dbReference type="ARBA" id="ARBA00022679"/>
    </source>
</evidence>
<evidence type="ECO:0000256" key="4">
    <source>
        <dbReference type="ARBA" id="ARBA00022475"/>
    </source>
</evidence>
<evidence type="ECO:0000256" key="5">
    <source>
        <dbReference type="ARBA" id="ARBA00022553"/>
    </source>
</evidence>
<evidence type="ECO:0000256" key="2">
    <source>
        <dbReference type="ARBA" id="ARBA00004651"/>
    </source>
</evidence>
<dbReference type="EMBL" id="CP003155">
    <property type="protein sequence ID" value="AEV30635.1"/>
    <property type="molecule type" value="Genomic_DNA"/>
</dbReference>
<dbReference type="CDD" id="cd06225">
    <property type="entry name" value="HAMP"/>
    <property type="match status" value="1"/>
</dbReference>
<evidence type="ECO:0000256" key="7">
    <source>
        <dbReference type="ARBA" id="ARBA00022692"/>
    </source>
</evidence>
<feature type="transmembrane region" description="Helical" evidence="14">
    <location>
        <begin position="148"/>
        <end position="169"/>
    </location>
</feature>
<dbReference type="eggNOG" id="COG2770">
    <property type="taxonomic scope" value="Bacteria"/>
</dbReference>
<feature type="domain" description="HAMP" evidence="16">
    <location>
        <begin position="173"/>
        <end position="225"/>
    </location>
</feature>
<dbReference type="GO" id="GO:0005886">
    <property type="term" value="C:plasma membrane"/>
    <property type="evidence" value="ECO:0007669"/>
    <property type="project" value="UniProtKB-SubCell"/>
</dbReference>
<dbReference type="AlphaFoldDB" id="G8QX50"/>
<dbReference type="SUPFAM" id="SSF55874">
    <property type="entry name" value="ATPase domain of HSP90 chaperone/DNA topoisomerase II/histidine kinase"/>
    <property type="match status" value="1"/>
</dbReference>
<dbReference type="Gene3D" id="3.30.565.10">
    <property type="entry name" value="Histidine kinase-like ATPase, C-terminal domain"/>
    <property type="match status" value="1"/>
</dbReference>
<dbReference type="InterPro" id="IPR005467">
    <property type="entry name" value="His_kinase_dom"/>
</dbReference>
<dbReference type="KEGG" id="sgp:SpiGrapes_2885"/>
<dbReference type="Gene3D" id="1.10.287.130">
    <property type="match status" value="1"/>
</dbReference>
<dbReference type="SUPFAM" id="SSF158472">
    <property type="entry name" value="HAMP domain-like"/>
    <property type="match status" value="1"/>
</dbReference>
<dbReference type="InterPro" id="IPR050398">
    <property type="entry name" value="HssS/ArlS-like"/>
</dbReference>
<dbReference type="Gene3D" id="6.10.340.10">
    <property type="match status" value="1"/>
</dbReference>
<evidence type="ECO:0000256" key="12">
    <source>
        <dbReference type="ARBA" id="ARBA00023012"/>
    </source>
</evidence>
<protein>
    <recommendedName>
        <fullName evidence="3">histidine kinase</fullName>
        <ecNumber evidence="3">2.7.13.3</ecNumber>
    </recommendedName>
</protein>
<keyword evidence="6" id="KW-0808">Transferase</keyword>
<dbReference type="Proteomes" id="UP000005632">
    <property type="component" value="Chromosome"/>
</dbReference>
<dbReference type="EC" id="2.7.13.3" evidence="3"/>
<evidence type="ECO:0000256" key="8">
    <source>
        <dbReference type="ARBA" id="ARBA00022741"/>
    </source>
</evidence>
<name>G8QX50_SPHPG</name>
<evidence type="ECO:0000256" key="13">
    <source>
        <dbReference type="ARBA" id="ARBA00023136"/>
    </source>
</evidence>
<accession>G8QX50</accession>